<keyword evidence="1" id="KW-1133">Transmembrane helix</keyword>
<dbReference type="EMBL" id="CAKKMG010000037">
    <property type="protein sequence ID" value="CAH0236099.1"/>
    <property type="molecule type" value="Genomic_DNA"/>
</dbReference>
<reference evidence="2" key="1">
    <citation type="submission" date="2021-11" db="EMBL/GenBank/DDBJ databases">
        <authorList>
            <person name="Bulgarelli D."/>
        </authorList>
    </citation>
    <scope>NUCLEOTIDE SEQUENCE</scope>
    <source>
        <strain evidence="2">Bi133</strain>
    </source>
</reference>
<gene>
    <name evidence="2" type="ORF">SRABI133_02765</name>
</gene>
<name>A0A9W4L3E6_9BACI</name>
<feature type="transmembrane region" description="Helical" evidence="1">
    <location>
        <begin position="6"/>
        <end position="24"/>
    </location>
</feature>
<keyword evidence="1" id="KW-0812">Transmembrane</keyword>
<protein>
    <submittedName>
        <fullName evidence="2">Uncharacterized protein</fullName>
    </submittedName>
</protein>
<dbReference type="Proteomes" id="UP000789326">
    <property type="component" value="Unassembled WGS sequence"/>
</dbReference>
<evidence type="ECO:0000256" key="1">
    <source>
        <dbReference type="SAM" id="Phobius"/>
    </source>
</evidence>
<keyword evidence="1" id="KW-0472">Membrane</keyword>
<comment type="caution">
    <text evidence="2">The sequence shown here is derived from an EMBL/GenBank/DDBJ whole genome shotgun (WGS) entry which is preliminary data.</text>
</comment>
<sequence>MNFLNPFQMTYMIIITLLLINDFFPVSFPSHKFHPRYFLEL</sequence>
<evidence type="ECO:0000313" key="2">
    <source>
        <dbReference type="EMBL" id="CAH0236099.1"/>
    </source>
</evidence>
<proteinExistence type="predicted"/>
<evidence type="ECO:0000313" key="3">
    <source>
        <dbReference type="Proteomes" id="UP000789326"/>
    </source>
</evidence>
<accession>A0A9W4L3E6</accession>
<dbReference type="AlphaFoldDB" id="A0A9W4L3E6"/>
<organism evidence="2 3">
    <name type="scientific">Peribacillus simplex</name>
    <dbReference type="NCBI Taxonomy" id="1478"/>
    <lineage>
        <taxon>Bacteria</taxon>
        <taxon>Bacillati</taxon>
        <taxon>Bacillota</taxon>
        <taxon>Bacilli</taxon>
        <taxon>Bacillales</taxon>
        <taxon>Bacillaceae</taxon>
        <taxon>Peribacillus</taxon>
    </lineage>
</organism>